<evidence type="ECO:0000313" key="3">
    <source>
        <dbReference type="Proteomes" id="UP000516444"/>
    </source>
</evidence>
<dbReference type="EMBL" id="AP023440">
    <property type="protein sequence ID" value="BCL26119.1"/>
    <property type="molecule type" value="Genomic_DNA"/>
</dbReference>
<evidence type="ECO:0000256" key="1">
    <source>
        <dbReference type="SAM" id="MobiDB-lite"/>
    </source>
</evidence>
<proteinExistence type="predicted"/>
<protein>
    <submittedName>
        <fullName evidence="2">Uncharacterized protein</fullName>
    </submittedName>
</protein>
<name>A0A7G1NTB1_9ACTN</name>
<accession>A0A7G1NTB1</accession>
<sequence length="76" mass="7674">MLKRLMGSRGPGPPGMMVRGPSGSPPEAVVRPPDAFSGSAGAARAVGQCASGDAQGVEQTGQPAPAMMVAWRIRLT</sequence>
<feature type="compositionally biased region" description="Low complexity" evidence="1">
    <location>
        <begin position="15"/>
        <end position="26"/>
    </location>
</feature>
<organism evidence="2 3">
    <name type="scientific">Streptomyces aurantiacus</name>
    <dbReference type="NCBI Taxonomy" id="47760"/>
    <lineage>
        <taxon>Bacteria</taxon>
        <taxon>Bacillati</taxon>
        <taxon>Actinomycetota</taxon>
        <taxon>Actinomycetes</taxon>
        <taxon>Kitasatosporales</taxon>
        <taxon>Streptomycetaceae</taxon>
        <taxon>Streptomyces</taxon>
        <taxon>Streptomyces aurantiacus group</taxon>
    </lineage>
</organism>
<reference evidence="2 3" key="1">
    <citation type="journal article" date="2014" name="Int. J. Syst. Evol. Microbiol.">
        <title>Complete genome sequence of Corynebacterium casei LMG S-19264T (=DSM 44701T), isolated from a smear-ripened cheese.</title>
        <authorList>
            <consortium name="US DOE Joint Genome Institute (JGI-PGF)"/>
            <person name="Walter F."/>
            <person name="Albersmeier A."/>
            <person name="Kalinowski J."/>
            <person name="Ruckert C."/>
        </authorList>
    </citation>
    <scope>NUCLEOTIDE SEQUENCE [LARGE SCALE GENOMIC DNA]</scope>
    <source>
        <strain evidence="2 3">JCM 4677</strain>
    </source>
</reference>
<keyword evidence="3" id="KW-1185">Reference proteome</keyword>
<feature type="region of interest" description="Disordered" evidence="1">
    <location>
        <begin position="1"/>
        <end position="42"/>
    </location>
</feature>
<dbReference type="KEGG" id="sgm:GCM10017557_09780"/>
<gene>
    <name evidence="2" type="ORF">GCM10017557_09780</name>
</gene>
<dbReference type="AlphaFoldDB" id="A0A7G1NTB1"/>
<evidence type="ECO:0000313" key="2">
    <source>
        <dbReference type="EMBL" id="BCL26119.1"/>
    </source>
</evidence>
<dbReference type="Proteomes" id="UP000516444">
    <property type="component" value="Chromosome"/>
</dbReference>